<dbReference type="InterPro" id="IPR002078">
    <property type="entry name" value="Sigma_54_int"/>
</dbReference>
<dbReference type="InterPro" id="IPR058031">
    <property type="entry name" value="AAA_lid_NorR"/>
</dbReference>
<dbReference type="GO" id="GO:0006355">
    <property type="term" value="P:regulation of DNA-templated transcription"/>
    <property type="evidence" value="ECO:0007669"/>
    <property type="project" value="InterPro"/>
</dbReference>
<dbReference type="Pfam" id="PF25601">
    <property type="entry name" value="AAA_lid_14"/>
    <property type="match status" value="1"/>
</dbReference>
<dbReference type="InterPro" id="IPR027417">
    <property type="entry name" value="P-loop_NTPase"/>
</dbReference>
<dbReference type="Gene3D" id="3.40.50.300">
    <property type="entry name" value="P-loop containing nucleotide triphosphate hydrolases"/>
    <property type="match status" value="1"/>
</dbReference>
<name>A0A2G6KBZ9_9BACT</name>
<dbReference type="Gene3D" id="1.10.8.60">
    <property type="match status" value="1"/>
</dbReference>
<sequence length="359" mass="41108">MEKPLDQVIFTSEIMQAVYKDIVPYIESAATVLFWGETGSGMGFLAKAIHEVSGRPGKFLTIPGFSLDDETVKQQFLGVEDRPGWLEEAHNGTIFIKRISETTLPVQRTIQHLLTNRSVDGRLPFTRKGGTKTLSVNVRFIFSMAHDLNLALQDELVQRDAIEEIKRRGGRIIQIPALRDRKEDIIQITQNFITTFNQQYNGKIIGVTVSAQEILEHYIWPGNVEELKQVIENIYTQHPGITEIDKEHLPDHIINPEITGDKYRFKFKDDAKFLGKILSPLLLVQTENKKLRLNTGDLHEIIRIEDKSFAPPKFRHFIFRLKDGSQIVGKILDKKMNIDTSFDHTYQINPQEISSVYLA</sequence>
<organism evidence="4 5">
    <name type="scientific">candidate division KSB3 bacterium</name>
    <dbReference type="NCBI Taxonomy" id="2044937"/>
    <lineage>
        <taxon>Bacteria</taxon>
        <taxon>candidate division KSB3</taxon>
    </lineage>
</organism>
<keyword evidence="2" id="KW-0067">ATP-binding</keyword>
<dbReference type="Pfam" id="PF00158">
    <property type="entry name" value="Sigma54_activat"/>
    <property type="match status" value="1"/>
</dbReference>
<comment type="caution">
    <text evidence="4">The sequence shown here is derived from an EMBL/GenBank/DDBJ whole genome shotgun (WGS) entry which is preliminary data.</text>
</comment>
<dbReference type="Proteomes" id="UP000230821">
    <property type="component" value="Unassembled WGS sequence"/>
</dbReference>
<dbReference type="GO" id="GO:0005524">
    <property type="term" value="F:ATP binding"/>
    <property type="evidence" value="ECO:0007669"/>
    <property type="project" value="UniProtKB-KW"/>
</dbReference>
<dbReference type="SUPFAM" id="SSF52540">
    <property type="entry name" value="P-loop containing nucleoside triphosphate hydrolases"/>
    <property type="match status" value="1"/>
</dbReference>
<evidence type="ECO:0000259" key="3">
    <source>
        <dbReference type="PROSITE" id="PS50045"/>
    </source>
</evidence>
<dbReference type="PROSITE" id="PS50045">
    <property type="entry name" value="SIGMA54_INTERACT_4"/>
    <property type="match status" value="1"/>
</dbReference>
<evidence type="ECO:0000313" key="5">
    <source>
        <dbReference type="Proteomes" id="UP000230821"/>
    </source>
</evidence>
<protein>
    <recommendedName>
        <fullName evidence="3">Sigma-54 factor interaction domain-containing protein</fullName>
    </recommendedName>
</protein>
<proteinExistence type="predicted"/>
<reference evidence="4 5" key="1">
    <citation type="submission" date="2017-10" db="EMBL/GenBank/DDBJ databases">
        <title>Novel microbial diversity and functional potential in the marine mammal oral microbiome.</title>
        <authorList>
            <person name="Dudek N.K."/>
            <person name="Sun C.L."/>
            <person name="Burstein D."/>
            <person name="Kantor R.S."/>
            <person name="Aliaga Goltsman D.S."/>
            <person name="Bik E.M."/>
            <person name="Thomas B.C."/>
            <person name="Banfield J.F."/>
            <person name="Relman D.A."/>
        </authorList>
    </citation>
    <scope>NUCLEOTIDE SEQUENCE [LARGE SCALE GENOMIC DNA]</scope>
    <source>
        <strain evidence="4">DOLJORAL78_47_16</strain>
    </source>
</reference>
<dbReference type="EMBL" id="PDSK01000102">
    <property type="protein sequence ID" value="PIE33203.1"/>
    <property type="molecule type" value="Genomic_DNA"/>
</dbReference>
<accession>A0A2G6KBZ9</accession>
<gene>
    <name evidence="4" type="ORF">CSA56_12835</name>
</gene>
<feature type="domain" description="Sigma-54 factor interaction" evidence="3">
    <location>
        <begin position="8"/>
        <end position="236"/>
    </location>
</feature>
<evidence type="ECO:0000256" key="1">
    <source>
        <dbReference type="ARBA" id="ARBA00022741"/>
    </source>
</evidence>
<evidence type="ECO:0000256" key="2">
    <source>
        <dbReference type="ARBA" id="ARBA00022840"/>
    </source>
</evidence>
<dbReference type="PANTHER" id="PTHR32071">
    <property type="entry name" value="TRANSCRIPTIONAL REGULATORY PROTEIN"/>
    <property type="match status" value="1"/>
</dbReference>
<evidence type="ECO:0000313" key="4">
    <source>
        <dbReference type="EMBL" id="PIE33203.1"/>
    </source>
</evidence>
<keyword evidence="1" id="KW-0547">Nucleotide-binding</keyword>
<dbReference type="AlphaFoldDB" id="A0A2G6KBZ9"/>